<proteinExistence type="predicted"/>
<accession>A0A0A9I230</accession>
<protein>
    <submittedName>
        <fullName evidence="1">Uncharacterized protein</fullName>
    </submittedName>
</protein>
<name>A0A0A9I230_ARUDO</name>
<dbReference type="EMBL" id="GBRH01158673">
    <property type="protein sequence ID" value="JAE39223.1"/>
    <property type="molecule type" value="Transcribed_RNA"/>
</dbReference>
<evidence type="ECO:0000313" key="1">
    <source>
        <dbReference type="EMBL" id="JAE39223.1"/>
    </source>
</evidence>
<organism evidence="1">
    <name type="scientific">Arundo donax</name>
    <name type="common">Giant reed</name>
    <name type="synonym">Donax arundinaceus</name>
    <dbReference type="NCBI Taxonomy" id="35708"/>
    <lineage>
        <taxon>Eukaryota</taxon>
        <taxon>Viridiplantae</taxon>
        <taxon>Streptophyta</taxon>
        <taxon>Embryophyta</taxon>
        <taxon>Tracheophyta</taxon>
        <taxon>Spermatophyta</taxon>
        <taxon>Magnoliopsida</taxon>
        <taxon>Liliopsida</taxon>
        <taxon>Poales</taxon>
        <taxon>Poaceae</taxon>
        <taxon>PACMAD clade</taxon>
        <taxon>Arundinoideae</taxon>
        <taxon>Arundineae</taxon>
        <taxon>Arundo</taxon>
    </lineage>
</organism>
<reference evidence="1" key="1">
    <citation type="submission" date="2014-09" db="EMBL/GenBank/DDBJ databases">
        <authorList>
            <person name="Magalhaes I.L.F."/>
            <person name="Oliveira U."/>
            <person name="Santos F.R."/>
            <person name="Vidigal T.H.D.A."/>
            <person name="Brescovit A.D."/>
            <person name="Santos A.J."/>
        </authorList>
    </citation>
    <scope>NUCLEOTIDE SEQUENCE</scope>
    <source>
        <tissue evidence="1">Shoot tissue taken approximately 20 cm above the soil surface</tissue>
    </source>
</reference>
<dbReference type="AlphaFoldDB" id="A0A0A9I230"/>
<sequence length="16" mass="1702">MPAAAPRAGEERKGFN</sequence>
<reference evidence="1" key="2">
    <citation type="journal article" date="2015" name="Data Brief">
        <title>Shoot transcriptome of the giant reed, Arundo donax.</title>
        <authorList>
            <person name="Barrero R.A."/>
            <person name="Guerrero F.D."/>
            <person name="Moolhuijzen P."/>
            <person name="Goolsby J.A."/>
            <person name="Tidwell J."/>
            <person name="Bellgard S.E."/>
            <person name="Bellgard M.I."/>
        </authorList>
    </citation>
    <scope>NUCLEOTIDE SEQUENCE</scope>
    <source>
        <tissue evidence="1">Shoot tissue taken approximately 20 cm above the soil surface</tissue>
    </source>
</reference>